<keyword evidence="2" id="KW-1185">Reference proteome</keyword>
<dbReference type="Proteomes" id="UP000824890">
    <property type="component" value="Unassembled WGS sequence"/>
</dbReference>
<organism evidence="1 2">
    <name type="scientific">Brassica napus</name>
    <name type="common">Rape</name>
    <dbReference type="NCBI Taxonomy" id="3708"/>
    <lineage>
        <taxon>Eukaryota</taxon>
        <taxon>Viridiplantae</taxon>
        <taxon>Streptophyta</taxon>
        <taxon>Embryophyta</taxon>
        <taxon>Tracheophyta</taxon>
        <taxon>Spermatophyta</taxon>
        <taxon>Magnoliopsida</taxon>
        <taxon>eudicotyledons</taxon>
        <taxon>Gunneridae</taxon>
        <taxon>Pentapetalae</taxon>
        <taxon>rosids</taxon>
        <taxon>malvids</taxon>
        <taxon>Brassicales</taxon>
        <taxon>Brassicaceae</taxon>
        <taxon>Brassiceae</taxon>
        <taxon>Brassica</taxon>
    </lineage>
</organism>
<evidence type="ECO:0000313" key="1">
    <source>
        <dbReference type="EMBL" id="KAH0911160.1"/>
    </source>
</evidence>
<gene>
    <name evidence="1" type="ORF">HID58_034481</name>
</gene>
<feature type="non-terminal residue" evidence="1">
    <location>
        <position position="1"/>
    </location>
</feature>
<dbReference type="EMBL" id="JAGKQM010000009">
    <property type="protein sequence ID" value="KAH0911160.1"/>
    <property type="molecule type" value="Genomic_DNA"/>
</dbReference>
<sequence>SLTQPSPTPLLDSVVGRLIRFWDSRNINKNGEFMGMTIFLLDELVRIVSNLLPWTW</sequence>
<accession>A0ABQ8C278</accession>
<evidence type="ECO:0000313" key="2">
    <source>
        <dbReference type="Proteomes" id="UP000824890"/>
    </source>
</evidence>
<reference evidence="1 2" key="1">
    <citation type="submission" date="2021-05" db="EMBL/GenBank/DDBJ databases">
        <title>Genome Assembly of Synthetic Allotetraploid Brassica napus Reveals Homoeologous Exchanges between Subgenomes.</title>
        <authorList>
            <person name="Davis J.T."/>
        </authorList>
    </citation>
    <scope>NUCLEOTIDE SEQUENCE [LARGE SCALE GENOMIC DNA]</scope>
    <source>
        <strain evidence="2">cv. Da-Ae</strain>
        <tissue evidence="1">Seedling</tissue>
    </source>
</reference>
<proteinExistence type="predicted"/>
<name>A0ABQ8C278_BRANA</name>
<comment type="caution">
    <text evidence="1">The sequence shown here is derived from an EMBL/GenBank/DDBJ whole genome shotgun (WGS) entry which is preliminary data.</text>
</comment>
<protein>
    <submittedName>
        <fullName evidence="1">Uncharacterized protein</fullName>
    </submittedName>
</protein>